<keyword evidence="5" id="KW-0808">Transferase</keyword>
<evidence type="ECO:0000256" key="6">
    <source>
        <dbReference type="ARBA" id="ARBA00022777"/>
    </source>
</evidence>
<dbReference type="Pfam" id="PF00989">
    <property type="entry name" value="PAS"/>
    <property type="match status" value="1"/>
</dbReference>
<keyword evidence="6" id="KW-0418">Kinase</keyword>
<dbReference type="InterPro" id="IPR003594">
    <property type="entry name" value="HATPase_dom"/>
</dbReference>
<dbReference type="GO" id="GO:0009927">
    <property type="term" value="F:histidine phosphotransfer kinase activity"/>
    <property type="evidence" value="ECO:0007669"/>
    <property type="project" value="TreeGrafter"/>
</dbReference>
<dbReference type="SMART" id="SM00086">
    <property type="entry name" value="PAC"/>
    <property type="match status" value="3"/>
</dbReference>
<evidence type="ECO:0000313" key="12">
    <source>
        <dbReference type="Proteomes" id="UP000562352"/>
    </source>
</evidence>
<dbReference type="Gene3D" id="3.30.450.40">
    <property type="match status" value="1"/>
</dbReference>
<dbReference type="InterPro" id="IPR001610">
    <property type="entry name" value="PAC"/>
</dbReference>
<evidence type="ECO:0000256" key="2">
    <source>
        <dbReference type="ARBA" id="ARBA00004236"/>
    </source>
</evidence>
<evidence type="ECO:0000256" key="5">
    <source>
        <dbReference type="ARBA" id="ARBA00022679"/>
    </source>
</evidence>
<dbReference type="GO" id="GO:0005886">
    <property type="term" value="C:plasma membrane"/>
    <property type="evidence" value="ECO:0007669"/>
    <property type="project" value="UniProtKB-SubCell"/>
</dbReference>
<evidence type="ECO:0000256" key="7">
    <source>
        <dbReference type="ARBA" id="ARBA00023012"/>
    </source>
</evidence>
<sequence length="813" mass="87467">MTMGSVAQLGDAAAVQSILEQAHDAFVSLDATGAVRAWNTAAERLFGWSSEEALGRDVFGLIAPAALRRRYERGLAVLRERGSEVLPDRRMELVVADRAGREFPIEAALQLDSGPHGVAAVHAFVHDISARQEARRQLEAERTFLQALLDSLDVGVIACDAHGRMSVTNQVARRLYPAFPDAPAEPEDWPRAYHLFTPDGRTHLRSEQVPLARALAGEHVDGQHLMICPPEGRARRCLVNARPLITGDGQRLGAVLAVRDITDRHRAQALREAQDAVAVALAESSSAEQAAGGVLAAVVQALGWTYGECWQVGPDQRHLVRISRWSPPGQGPAPSAGGEPVRVRPGQGLPGTVWRSGRAAWIADLQADGNALLPGQAAPQAGLRAAVALPVRSGRQVLGVLVLCTDAVQQVDHDLVDLLDGVCAHVGRYLERTRAEELALDLAESRRHFDQVLSQIDDNVWSAQITPDGQLRSVFQGSNAAAVLGVQPPGDLNVGTVLTERIHPEDRAAWDAFRSELATGRAAQAECRVIGLDGRTRWIWMRGTPRRERGRVFVDGISTDVTERHRLAEERDRIKDELVALVSHELRNPVGAIRGYVEMLLDTPGLSDVQLRFAEVIDRTSTHLLHLVDDLLDLARLEAGHIAIDARPTSLTRLVRQAADDHRAAVGTRRLTLDLETEVPLLVHADPLRLRQVLDNLLSNAIKYTPDDGAVTVTVTAGDPRPGPADGDGAHGPGAVLTVADTGIGIPPEEYGQLFSRFFRAATARTAGIKGTGLGLAITKAIVEAHGGTISARPRDGGGTVVTVRLPAALDPS</sequence>
<feature type="domain" description="PAC" evidence="10">
    <location>
        <begin position="523"/>
        <end position="573"/>
    </location>
</feature>
<comment type="caution">
    <text evidence="11">The sequence shown here is derived from an EMBL/GenBank/DDBJ whole genome shotgun (WGS) entry which is preliminary data.</text>
</comment>
<dbReference type="Pfam" id="PF13185">
    <property type="entry name" value="GAF_2"/>
    <property type="match status" value="1"/>
</dbReference>
<comment type="catalytic activity">
    <reaction evidence="1">
        <text>ATP + protein L-histidine = ADP + protein N-phospho-L-histidine.</text>
        <dbReference type="EC" id="2.7.13.3"/>
    </reaction>
</comment>
<dbReference type="NCBIfam" id="TIGR00229">
    <property type="entry name" value="sensory_box"/>
    <property type="match status" value="1"/>
</dbReference>
<dbReference type="Gene3D" id="3.30.565.10">
    <property type="entry name" value="Histidine kinase-like ATPase, C-terminal domain"/>
    <property type="match status" value="1"/>
</dbReference>
<dbReference type="FunFam" id="3.30.565.10:FF:000006">
    <property type="entry name" value="Sensor histidine kinase WalK"/>
    <property type="match status" value="1"/>
</dbReference>
<dbReference type="InterPro" id="IPR036097">
    <property type="entry name" value="HisK_dim/P_sf"/>
</dbReference>
<dbReference type="Gene3D" id="3.30.450.20">
    <property type="entry name" value="PAS domain"/>
    <property type="match status" value="3"/>
</dbReference>
<dbReference type="Pfam" id="PF08448">
    <property type="entry name" value="PAS_4"/>
    <property type="match status" value="1"/>
</dbReference>
<dbReference type="PROSITE" id="PS50109">
    <property type="entry name" value="HIS_KIN"/>
    <property type="match status" value="1"/>
</dbReference>
<evidence type="ECO:0000256" key="4">
    <source>
        <dbReference type="ARBA" id="ARBA00022553"/>
    </source>
</evidence>
<dbReference type="PROSITE" id="PS50113">
    <property type="entry name" value="PAC"/>
    <property type="match status" value="2"/>
</dbReference>
<accession>A0A841D3F6</accession>
<dbReference type="CDD" id="cd00075">
    <property type="entry name" value="HATPase"/>
    <property type="match status" value="1"/>
</dbReference>
<evidence type="ECO:0000259" key="9">
    <source>
        <dbReference type="PROSITE" id="PS50112"/>
    </source>
</evidence>
<evidence type="ECO:0000259" key="8">
    <source>
        <dbReference type="PROSITE" id="PS50109"/>
    </source>
</evidence>
<dbReference type="InterPro" id="IPR000014">
    <property type="entry name" value="PAS"/>
</dbReference>
<protein>
    <recommendedName>
        <fullName evidence="3">histidine kinase</fullName>
        <ecNumber evidence="3">2.7.13.3</ecNumber>
    </recommendedName>
</protein>
<dbReference type="SMART" id="SM00091">
    <property type="entry name" value="PAS"/>
    <property type="match status" value="3"/>
</dbReference>
<proteinExistence type="predicted"/>
<evidence type="ECO:0000256" key="3">
    <source>
        <dbReference type="ARBA" id="ARBA00012438"/>
    </source>
</evidence>
<feature type="domain" description="Histidine kinase" evidence="8">
    <location>
        <begin position="581"/>
        <end position="810"/>
    </location>
</feature>
<dbReference type="GO" id="GO:0000155">
    <property type="term" value="F:phosphorelay sensor kinase activity"/>
    <property type="evidence" value="ECO:0007669"/>
    <property type="project" value="InterPro"/>
</dbReference>
<evidence type="ECO:0000259" key="10">
    <source>
        <dbReference type="PROSITE" id="PS50113"/>
    </source>
</evidence>
<dbReference type="InterPro" id="IPR004358">
    <property type="entry name" value="Sig_transdc_His_kin-like_C"/>
</dbReference>
<dbReference type="SMART" id="SM00388">
    <property type="entry name" value="HisKA"/>
    <property type="match status" value="1"/>
</dbReference>
<dbReference type="SUPFAM" id="SSF47384">
    <property type="entry name" value="Homodimeric domain of signal transducing histidine kinase"/>
    <property type="match status" value="1"/>
</dbReference>
<dbReference type="SUPFAM" id="SSF55785">
    <property type="entry name" value="PYP-like sensor domain (PAS domain)"/>
    <property type="match status" value="3"/>
</dbReference>
<name>A0A841D3F6_PLAVE</name>
<dbReference type="Pfam" id="PF00512">
    <property type="entry name" value="HisKA"/>
    <property type="match status" value="1"/>
</dbReference>
<dbReference type="CDD" id="cd00082">
    <property type="entry name" value="HisKA"/>
    <property type="match status" value="1"/>
</dbReference>
<dbReference type="InterPro" id="IPR029016">
    <property type="entry name" value="GAF-like_dom_sf"/>
</dbReference>
<dbReference type="InterPro" id="IPR003661">
    <property type="entry name" value="HisK_dim/P_dom"/>
</dbReference>
<dbReference type="CDD" id="cd00130">
    <property type="entry name" value="PAS"/>
    <property type="match status" value="2"/>
</dbReference>
<keyword evidence="12" id="KW-1185">Reference proteome</keyword>
<dbReference type="SUPFAM" id="SSF55781">
    <property type="entry name" value="GAF domain-like"/>
    <property type="match status" value="1"/>
</dbReference>
<comment type="subcellular location">
    <subcellularLocation>
        <location evidence="2">Cell membrane</location>
    </subcellularLocation>
</comment>
<dbReference type="InterPro" id="IPR005467">
    <property type="entry name" value="His_kinase_dom"/>
</dbReference>
<keyword evidence="4" id="KW-0597">Phosphoprotein</keyword>
<gene>
    <name evidence="11" type="ORF">FHS22_003624</name>
</gene>
<reference evidence="11 12" key="1">
    <citation type="submission" date="2020-08" db="EMBL/GenBank/DDBJ databases">
        <title>Genomic Encyclopedia of Type Strains, Phase III (KMG-III): the genomes of soil and plant-associated and newly described type strains.</title>
        <authorList>
            <person name="Whitman W."/>
        </authorList>
    </citation>
    <scope>NUCLEOTIDE SEQUENCE [LARGE SCALE GENOMIC DNA]</scope>
    <source>
        <strain evidence="11 12">CECT 3303</strain>
    </source>
</reference>
<evidence type="ECO:0000256" key="1">
    <source>
        <dbReference type="ARBA" id="ARBA00000085"/>
    </source>
</evidence>
<dbReference type="Proteomes" id="UP000562352">
    <property type="component" value="Unassembled WGS sequence"/>
</dbReference>
<feature type="domain" description="PAS" evidence="9">
    <location>
        <begin position="11"/>
        <end position="64"/>
    </location>
</feature>
<feature type="domain" description="PAC" evidence="10">
    <location>
        <begin position="220"/>
        <end position="273"/>
    </location>
</feature>
<keyword evidence="7" id="KW-0902">Two-component regulatory system</keyword>
<dbReference type="InterPro" id="IPR035965">
    <property type="entry name" value="PAS-like_dom_sf"/>
</dbReference>
<dbReference type="Pfam" id="PF02518">
    <property type="entry name" value="HATPase_c"/>
    <property type="match status" value="1"/>
</dbReference>
<dbReference type="InterPro" id="IPR003018">
    <property type="entry name" value="GAF"/>
</dbReference>
<dbReference type="AlphaFoldDB" id="A0A841D3F6"/>
<dbReference type="InterPro" id="IPR013656">
    <property type="entry name" value="PAS_4"/>
</dbReference>
<dbReference type="InterPro" id="IPR013767">
    <property type="entry name" value="PAS_fold"/>
</dbReference>
<dbReference type="InterPro" id="IPR036890">
    <property type="entry name" value="HATPase_C_sf"/>
</dbReference>
<dbReference type="InterPro" id="IPR000700">
    <property type="entry name" value="PAS-assoc_C"/>
</dbReference>
<dbReference type="PRINTS" id="PR00344">
    <property type="entry name" value="BCTRLSENSOR"/>
</dbReference>
<dbReference type="SUPFAM" id="SSF55874">
    <property type="entry name" value="ATPase domain of HSP90 chaperone/DNA topoisomerase II/histidine kinase"/>
    <property type="match status" value="1"/>
</dbReference>
<dbReference type="PROSITE" id="PS50112">
    <property type="entry name" value="PAS"/>
    <property type="match status" value="1"/>
</dbReference>
<dbReference type="GO" id="GO:0006355">
    <property type="term" value="P:regulation of DNA-templated transcription"/>
    <property type="evidence" value="ECO:0007669"/>
    <property type="project" value="InterPro"/>
</dbReference>
<dbReference type="EMBL" id="JACHJJ010000011">
    <property type="protein sequence ID" value="MBB5964340.1"/>
    <property type="molecule type" value="Genomic_DNA"/>
</dbReference>
<dbReference type="PANTHER" id="PTHR43047:SF72">
    <property type="entry name" value="OSMOSENSING HISTIDINE PROTEIN KINASE SLN1"/>
    <property type="match status" value="1"/>
</dbReference>
<dbReference type="SMART" id="SM00387">
    <property type="entry name" value="HATPase_c"/>
    <property type="match status" value="1"/>
</dbReference>
<dbReference type="Gene3D" id="1.10.287.130">
    <property type="match status" value="1"/>
</dbReference>
<evidence type="ECO:0000313" key="11">
    <source>
        <dbReference type="EMBL" id="MBB5964340.1"/>
    </source>
</evidence>
<dbReference type="EC" id="2.7.13.3" evidence="3"/>
<organism evidence="11 12">
    <name type="scientific">Planomonospora venezuelensis</name>
    <dbReference type="NCBI Taxonomy" id="1999"/>
    <lineage>
        <taxon>Bacteria</taxon>
        <taxon>Bacillati</taxon>
        <taxon>Actinomycetota</taxon>
        <taxon>Actinomycetes</taxon>
        <taxon>Streptosporangiales</taxon>
        <taxon>Streptosporangiaceae</taxon>
        <taxon>Planomonospora</taxon>
    </lineage>
</organism>
<dbReference type="PANTHER" id="PTHR43047">
    <property type="entry name" value="TWO-COMPONENT HISTIDINE PROTEIN KINASE"/>
    <property type="match status" value="1"/>
</dbReference>
<dbReference type="SMART" id="SM00065">
    <property type="entry name" value="GAF"/>
    <property type="match status" value="1"/>
</dbReference>